<evidence type="ECO:0000259" key="1">
    <source>
        <dbReference type="Pfam" id="PF00535"/>
    </source>
</evidence>
<reference evidence="2 3" key="1">
    <citation type="submission" date="2015-11" db="EMBL/GenBank/DDBJ databases">
        <authorList>
            <person name="Zhang Y."/>
            <person name="Guo Z."/>
        </authorList>
    </citation>
    <scope>NUCLEOTIDE SEQUENCE [LARGE SCALE GENOMIC DNA]</scope>
    <source>
        <strain evidence="2 3">KCTC 12086</strain>
    </source>
</reference>
<dbReference type="CDD" id="cd00761">
    <property type="entry name" value="Glyco_tranf_GTA_type"/>
    <property type="match status" value="1"/>
</dbReference>
<keyword evidence="2" id="KW-0808">Transferase</keyword>
<dbReference type="STRING" id="161398.PP2015_428"/>
<evidence type="ECO:0000313" key="2">
    <source>
        <dbReference type="EMBL" id="ALO40953.1"/>
    </source>
</evidence>
<dbReference type="PANTHER" id="PTHR22916:SF3">
    <property type="entry name" value="UDP-GLCNAC:BETAGAL BETA-1,3-N-ACETYLGLUCOSAMINYLTRANSFERASE-LIKE PROTEIN 1"/>
    <property type="match status" value="1"/>
</dbReference>
<dbReference type="Gene3D" id="3.90.550.10">
    <property type="entry name" value="Spore Coat Polysaccharide Biosynthesis Protein SpsA, Chain A"/>
    <property type="match status" value="1"/>
</dbReference>
<dbReference type="Pfam" id="PF00535">
    <property type="entry name" value="Glycos_transf_2"/>
    <property type="match status" value="1"/>
</dbReference>
<dbReference type="AlphaFoldDB" id="A0A0S2JY43"/>
<dbReference type="OrthoDB" id="8596123at2"/>
<accession>A0A0S2JY43</accession>
<dbReference type="EMBL" id="CP013187">
    <property type="protein sequence ID" value="ALO40953.1"/>
    <property type="molecule type" value="Genomic_DNA"/>
</dbReference>
<sequence length="331" mass="37786">MLNRKFFSIIIPIYNSEEFILDTLNSISKQDYDNFEVLMVNDGSTDNTKEILNNYSEKDNRFRLLSQSNSGPNVARNLALQNACGDYLLFLDSDDIFKSHTLSRLHGILKTNSYDFINFGYEFKNFETNKIIHNANYTTHDLLNGEILQSSLVSGGISGVCWSKCIKRNLILDNKIEFTPDRFHGRDILFSRTVSFYAKKALVLADNLVVSRYRAGSYSRNFGEKNIISALNLIEKHNSFFDGKLSSEQHSLLNEAFIRHLRYIFILNSFRASSYAQFKSNVKILNTSGLRYSSTRGASSAKLAVASFVCKFPNVFWLLSKVAKSFGFQPY</sequence>
<dbReference type="InterPro" id="IPR001173">
    <property type="entry name" value="Glyco_trans_2-like"/>
</dbReference>
<dbReference type="KEGG" id="pphe:PP2015_428"/>
<organism evidence="2 3">
    <name type="scientific">Pseudoalteromonas phenolica</name>
    <dbReference type="NCBI Taxonomy" id="161398"/>
    <lineage>
        <taxon>Bacteria</taxon>
        <taxon>Pseudomonadati</taxon>
        <taxon>Pseudomonadota</taxon>
        <taxon>Gammaproteobacteria</taxon>
        <taxon>Alteromonadales</taxon>
        <taxon>Pseudoalteromonadaceae</taxon>
        <taxon>Pseudoalteromonas</taxon>
    </lineage>
</organism>
<dbReference type="RefSeq" id="WP_058028718.1">
    <property type="nucleotide sequence ID" value="NZ_CP013187.1"/>
</dbReference>
<name>A0A0S2JY43_9GAMM</name>
<gene>
    <name evidence="2" type="ORF">PP2015_428</name>
</gene>
<dbReference type="SUPFAM" id="SSF53448">
    <property type="entry name" value="Nucleotide-diphospho-sugar transferases"/>
    <property type="match status" value="1"/>
</dbReference>
<dbReference type="Proteomes" id="UP000061457">
    <property type="component" value="Chromosome I"/>
</dbReference>
<dbReference type="GO" id="GO:0016758">
    <property type="term" value="F:hexosyltransferase activity"/>
    <property type="evidence" value="ECO:0007669"/>
    <property type="project" value="UniProtKB-ARBA"/>
</dbReference>
<dbReference type="PATRIC" id="fig|161398.10.peg.438"/>
<dbReference type="InterPro" id="IPR029044">
    <property type="entry name" value="Nucleotide-diphossugar_trans"/>
</dbReference>
<keyword evidence="3" id="KW-1185">Reference proteome</keyword>
<dbReference type="PANTHER" id="PTHR22916">
    <property type="entry name" value="GLYCOSYLTRANSFERASE"/>
    <property type="match status" value="1"/>
</dbReference>
<proteinExistence type="predicted"/>
<protein>
    <submittedName>
        <fullName evidence="2">Glycosyl transferase</fullName>
    </submittedName>
</protein>
<evidence type="ECO:0000313" key="3">
    <source>
        <dbReference type="Proteomes" id="UP000061457"/>
    </source>
</evidence>
<feature type="domain" description="Glycosyltransferase 2-like" evidence="1">
    <location>
        <begin position="8"/>
        <end position="137"/>
    </location>
</feature>